<evidence type="ECO:0000259" key="2">
    <source>
        <dbReference type="Pfam" id="PF01507"/>
    </source>
</evidence>
<dbReference type="InterPro" id="IPR017598">
    <property type="entry name" value="SulphurTrfase_DndC"/>
</dbReference>
<dbReference type="PANTHER" id="PTHR43196:SF2">
    <property type="entry name" value="PHOSPHOADENOSINE PHOSPHOSULFATE REDUCTASE"/>
    <property type="match status" value="1"/>
</dbReference>
<dbReference type="NCBIfam" id="NF005316">
    <property type="entry name" value="PRK06850.1"/>
    <property type="match status" value="1"/>
</dbReference>
<accession>A0A8J7LBW1</accession>
<evidence type="ECO:0000256" key="1">
    <source>
        <dbReference type="SAM" id="Coils"/>
    </source>
</evidence>
<comment type="caution">
    <text evidence="3">The sequence shown here is derived from an EMBL/GenBank/DDBJ whole genome shotgun (WGS) entry which is preliminary data.</text>
</comment>
<dbReference type="InterPro" id="IPR002500">
    <property type="entry name" value="PAPS_reduct_dom"/>
</dbReference>
<dbReference type="SUPFAM" id="SSF52402">
    <property type="entry name" value="Adenine nucleotide alpha hydrolases-like"/>
    <property type="match status" value="1"/>
</dbReference>
<organism evidence="3 4">
    <name type="scientific">Dendronalium phyllosphericum CENA369</name>
    <dbReference type="NCBI Taxonomy" id="1725256"/>
    <lineage>
        <taxon>Bacteria</taxon>
        <taxon>Bacillati</taxon>
        <taxon>Cyanobacteriota</taxon>
        <taxon>Cyanophyceae</taxon>
        <taxon>Nostocales</taxon>
        <taxon>Nostocaceae</taxon>
        <taxon>Dendronalium</taxon>
        <taxon>Dendronalium phyllosphericum</taxon>
    </lineage>
</organism>
<reference evidence="3 4" key="1">
    <citation type="journal article" date="2021" name="Int. J. Syst. Evol. Microbiol.">
        <title>Amazonocrinis nigriterrae gen. nov., sp. nov., Atlanticothrix silvestris gen. nov., sp. nov. and Dendronalium phyllosphericum gen. nov., sp. nov., nostocacean cyanobacteria from Brazilian environments.</title>
        <authorList>
            <person name="Alvarenga D.O."/>
            <person name="Andreote A.P.D."/>
            <person name="Branco L.H.Z."/>
            <person name="Delbaje E."/>
            <person name="Cruz R.B."/>
            <person name="Varani A.M."/>
            <person name="Fiore M.F."/>
        </authorList>
    </citation>
    <scope>NUCLEOTIDE SEQUENCE [LARGE SCALE GENOMIC DNA]</scope>
    <source>
        <strain evidence="3 4">CENA369</strain>
    </source>
</reference>
<dbReference type="Proteomes" id="UP000662314">
    <property type="component" value="Unassembled WGS sequence"/>
</dbReference>
<evidence type="ECO:0000313" key="4">
    <source>
        <dbReference type="Proteomes" id="UP000662314"/>
    </source>
</evidence>
<feature type="coiled-coil region" evidence="1">
    <location>
        <begin position="10"/>
        <end position="37"/>
    </location>
</feature>
<name>A0A8J7LBW1_9NOST</name>
<dbReference type="AlphaFoldDB" id="A0A8J7LBW1"/>
<sequence length="535" mass="61978">MSTAAQPENKDQQKRTVSELLEDIQALTTEIQELYCLDAIPWVIGYSGGKDSTATLQLVWNAIAGLPEEKRTKKIYVITTDTLVENPIVAAWVRNSLKQMKSEAEAQGLPFEPYLLQPETKETFWVGLIGKGYPAPRGKFRWCTERLKINPSNRFIRDVIRASGEAIVILGTRKAESTNRASRMKKFEAKRVRDRLSPNMNLPNSLIYSPIEDWQNDDVWIYLMQWQNPWGYSNKDLFAMYRGASADNECPLVVDTSTPSCGSSRFGCWVCTLVSQDKSLAAMIQNDEEKEWMQPLLDFRKELDAEETRDRRDFRRRNGDVQLYERNLEGEISIEPIPGPYLKEAREHWLRQLLTVQKRIRQTAPENMRDITLISLEELSEIRRIWLEERHEFDDSLPHIYEEVTGEKFKDPRPGADQKLLGSDEWAVLEEICADDKMHLELMSKLLSTEWQFRKKTKRVGIYDSLEKCFNTSSRSPEQAIRNAHLKRDLREAVSQGDIATVREKVKQLTLGDAVNESQSEHSSQLTWRNIKFKK</sequence>
<dbReference type="PANTHER" id="PTHR43196">
    <property type="entry name" value="SULFATE ADENYLYLTRANSFERASE SUBUNIT 2"/>
    <property type="match status" value="1"/>
</dbReference>
<dbReference type="RefSeq" id="WP_214431026.1">
    <property type="nucleotide sequence ID" value="NZ_CAWPUQ010000328.1"/>
</dbReference>
<gene>
    <name evidence="3" type="primary">dndC</name>
    <name evidence="3" type="ORF">I8752_03935</name>
</gene>
<proteinExistence type="predicted"/>
<dbReference type="EMBL" id="JAECZA010000009">
    <property type="protein sequence ID" value="MBH8572197.1"/>
    <property type="molecule type" value="Genomic_DNA"/>
</dbReference>
<dbReference type="GO" id="GO:0003824">
    <property type="term" value="F:catalytic activity"/>
    <property type="evidence" value="ECO:0007669"/>
    <property type="project" value="InterPro"/>
</dbReference>
<dbReference type="InterPro" id="IPR014729">
    <property type="entry name" value="Rossmann-like_a/b/a_fold"/>
</dbReference>
<evidence type="ECO:0000313" key="3">
    <source>
        <dbReference type="EMBL" id="MBH8572197.1"/>
    </source>
</evidence>
<feature type="domain" description="Phosphoadenosine phosphosulphate reductase" evidence="2">
    <location>
        <begin position="43"/>
        <end position="225"/>
    </location>
</feature>
<dbReference type="NCBIfam" id="TIGR03183">
    <property type="entry name" value="DNA_S_dndC"/>
    <property type="match status" value="1"/>
</dbReference>
<dbReference type="Gene3D" id="3.40.50.620">
    <property type="entry name" value="HUPs"/>
    <property type="match status" value="1"/>
</dbReference>
<keyword evidence="1" id="KW-0175">Coiled coil</keyword>
<keyword evidence="4" id="KW-1185">Reference proteome</keyword>
<dbReference type="Pfam" id="PF01507">
    <property type="entry name" value="PAPS_reduct"/>
    <property type="match status" value="1"/>
</dbReference>
<dbReference type="InterPro" id="IPR050128">
    <property type="entry name" value="Sulfate_adenylyltrnsfr_sub2"/>
</dbReference>
<protein>
    <submittedName>
        <fullName evidence="3">DNA phosphorothioation system sulfurtransferase DndC</fullName>
    </submittedName>
</protein>